<proteinExistence type="predicted"/>
<dbReference type="AlphaFoldDB" id="C6XKZ4"/>
<reference evidence="2" key="1">
    <citation type="journal article" date="2011" name="J. Bacteriol.">
        <title>Genome sequences of eight morphologically diverse alphaproteobacteria.</title>
        <authorList>
            <consortium name="US DOE Joint Genome Institute"/>
            <person name="Brown P.J."/>
            <person name="Kysela D.T."/>
            <person name="Buechlein A."/>
            <person name="Hemmerich C."/>
            <person name="Brun Y.V."/>
        </authorList>
    </citation>
    <scope>NUCLEOTIDE SEQUENCE [LARGE SCALE GENOMIC DNA]</scope>
    <source>
        <strain evidence="2">ATCC 49814 / DSM 5838 / IFAM 1418</strain>
    </source>
</reference>
<evidence type="ECO:0000313" key="2">
    <source>
        <dbReference type="Proteomes" id="UP000002745"/>
    </source>
</evidence>
<name>C6XKZ4_HIRBI</name>
<dbReference type="Proteomes" id="UP000002745">
    <property type="component" value="Chromosome"/>
</dbReference>
<dbReference type="HOGENOM" id="CLU_2105615_0_0_5"/>
<evidence type="ECO:0000313" key="1">
    <source>
        <dbReference type="EMBL" id="ACT57823.1"/>
    </source>
</evidence>
<dbReference type="RefSeq" id="WP_012777981.1">
    <property type="nucleotide sequence ID" value="NC_012982.1"/>
</dbReference>
<dbReference type="KEGG" id="hba:Hbal_0121"/>
<gene>
    <name evidence="1" type="ordered locus">Hbal_0121</name>
</gene>
<protein>
    <submittedName>
        <fullName evidence="1">Uncharacterized protein</fullName>
    </submittedName>
</protein>
<keyword evidence="2" id="KW-1185">Reference proteome</keyword>
<dbReference type="EMBL" id="CP001678">
    <property type="protein sequence ID" value="ACT57823.1"/>
    <property type="molecule type" value="Genomic_DNA"/>
</dbReference>
<dbReference type="OrthoDB" id="9837292at2"/>
<sequence>MPTTAISRDQEISSLLEVEGEIVSFMRKLHGSDELSYNQASDLFTNIHAHAAWTDLPPLASLAEKIWNDLTRDDNDAQMSHDERTEIRKNMMTYKFLLNRLMGDYQPEIDAAMAS</sequence>
<organism evidence="1 2">
    <name type="scientific">Hirschia baltica (strain ATCC 49814 / DSM 5838 / IFAM 1418)</name>
    <dbReference type="NCBI Taxonomy" id="582402"/>
    <lineage>
        <taxon>Bacteria</taxon>
        <taxon>Pseudomonadati</taxon>
        <taxon>Pseudomonadota</taxon>
        <taxon>Alphaproteobacteria</taxon>
        <taxon>Hyphomonadales</taxon>
        <taxon>Hyphomonadaceae</taxon>
        <taxon>Hirschia</taxon>
    </lineage>
</organism>
<accession>C6XKZ4</accession>